<evidence type="ECO:0000313" key="2">
    <source>
        <dbReference type="Proteomes" id="UP000683925"/>
    </source>
</evidence>
<organism evidence="1 2">
    <name type="scientific">Paramecium octaurelia</name>
    <dbReference type="NCBI Taxonomy" id="43137"/>
    <lineage>
        <taxon>Eukaryota</taxon>
        <taxon>Sar</taxon>
        <taxon>Alveolata</taxon>
        <taxon>Ciliophora</taxon>
        <taxon>Intramacronucleata</taxon>
        <taxon>Oligohymenophorea</taxon>
        <taxon>Peniculida</taxon>
        <taxon>Parameciidae</taxon>
        <taxon>Paramecium</taxon>
    </lineage>
</organism>
<gene>
    <name evidence="1" type="ORF">POCTA_138.1.T1320156</name>
</gene>
<comment type="caution">
    <text evidence="1">The sequence shown here is derived from an EMBL/GenBank/DDBJ whole genome shotgun (WGS) entry which is preliminary data.</text>
</comment>
<evidence type="ECO:0000313" key="1">
    <source>
        <dbReference type="EMBL" id="CAD8204431.1"/>
    </source>
</evidence>
<proteinExistence type="predicted"/>
<dbReference type="AlphaFoldDB" id="A0A8S1XSZ6"/>
<dbReference type="EMBL" id="CAJJDP010000133">
    <property type="protein sequence ID" value="CAD8204431.1"/>
    <property type="molecule type" value="Genomic_DNA"/>
</dbReference>
<keyword evidence="2" id="KW-1185">Reference proteome</keyword>
<name>A0A8S1XSZ6_PAROT</name>
<dbReference type="Proteomes" id="UP000683925">
    <property type="component" value="Unassembled WGS sequence"/>
</dbReference>
<reference evidence="1" key="1">
    <citation type="submission" date="2021-01" db="EMBL/GenBank/DDBJ databases">
        <authorList>
            <consortium name="Genoscope - CEA"/>
            <person name="William W."/>
        </authorList>
    </citation>
    <scope>NUCLEOTIDE SEQUENCE</scope>
</reference>
<accession>A0A8S1XSZ6</accession>
<sequence length="333" mass="39009">MNSSADQNLEGQVKMCQIHNNEIIAVNLDSSITGIITHLCNQCLIDNTNNNKVLTILQAKEQIASNKKQKQQRRRNEIEIILTQLKNLFQNIEQFKCKVNTNLDKISNELSKQIKLKLQELSLSQNCLAQHNFWEDVQLLSEFISNQEEQMEIYYLNEMQIQFQQISFDIDYLQTIEAFKNAKMIINQFNLDNQIRLEPPKVENNTKTFSLSTLCKDHIKEVILFDIDSENILPEKRLACAQCFSNGTSQKYKTIEQINDLSNKKSKRYNKIDLLINKRQRSKINKKSQMNKLPQSIRITISNQIQLLMQNFSNQIHSQVRLVSLNKLHQFFK</sequence>
<protein>
    <submittedName>
        <fullName evidence="1">Uncharacterized protein</fullName>
    </submittedName>
</protein>